<comment type="caution">
    <text evidence="2">The sequence shown here is derived from an EMBL/GenBank/DDBJ whole genome shotgun (WGS) entry which is preliminary data.</text>
</comment>
<feature type="region of interest" description="Disordered" evidence="1">
    <location>
        <begin position="1"/>
        <end position="31"/>
    </location>
</feature>
<organism evidence="2 3">
    <name type="scientific">Nakaseomyces bracarensis</name>
    <dbReference type="NCBI Taxonomy" id="273131"/>
    <lineage>
        <taxon>Eukaryota</taxon>
        <taxon>Fungi</taxon>
        <taxon>Dikarya</taxon>
        <taxon>Ascomycota</taxon>
        <taxon>Saccharomycotina</taxon>
        <taxon>Saccharomycetes</taxon>
        <taxon>Saccharomycetales</taxon>
        <taxon>Saccharomycetaceae</taxon>
        <taxon>Nakaseomyces</taxon>
    </lineage>
</organism>
<protein>
    <submittedName>
        <fullName evidence="2">Uncharacterized protein</fullName>
    </submittedName>
</protein>
<keyword evidence="3" id="KW-1185">Reference proteome</keyword>
<feature type="compositionally biased region" description="Polar residues" evidence="1">
    <location>
        <begin position="251"/>
        <end position="260"/>
    </location>
</feature>
<accession>A0ABR4NYZ4</accession>
<feature type="region of interest" description="Disordered" evidence="1">
    <location>
        <begin position="222"/>
        <end position="260"/>
    </location>
</feature>
<evidence type="ECO:0000256" key="1">
    <source>
        <dbReference type="SAM" id="MobiDB-lite"/>
    </source>
</evidence>
<dbReference type="EMBL" id="JBEVYD010000003">
    <property type="protein sequence ID" value="KAL3234332.1"/>
    <property type="molecule type" value="Genomic_DNA"/>
</dbReference>
<evidence type="ECO:0000313" key="3">
    <source>
        <dbReference type="Proteomes" id="UP001623330"/>
    </source>
</evidence>
<evidence type="ECO:0000313" key="2">
    <source>
        <dbReference type="EMBL" id="KAL3234332.1"/>
    </source>
</evidence>
<gene>
    <name evidence="2" type="ORF">RNJ44_03094</name>
</gene>
<reference evidence="2 3" key="1">
    <citation type="submission" date="2024-05" db="EMBL/GenBank/DDBJ databases">
        <title>Long read based assembly of the Candida bracarensis genome reveals expanded adhesin content.</title>
        <authorList>
            <person name="Marcet-Houben M."/>
            <person name="Ksiezopolska E."/>
            <person name="Gabaldon T."/>
        </authorList>
    </citation>
    <scope>NUCLEOTIDE SEQUENCE [LARGE SCALE GENOMIC DNA]</scope>
    <source>
        <strain evidence="2 3">CBM6</strain>
    </source>
</reference>
<dbReference type="Proteomes" id="UP001623330">
    <property type="component" value="Unassembled WGS sequence"/>
</dbReference>
<sequence length="260" mass="29099">MDDKSTGKSNNSAVSYGVSMEHDPDTSSSIEDNLSNIIGRKAEGKVDRIDAIFLQPVSVKPNSKVKGKFQPIKSLIKLKKKIIVKKSAEDSNTNSKGSLLGEELSLRAENTNRIDHEYRKFIRQSLFVSNSPVHADENSKQEMLNSDDYFMDVEEAFDAALANYFRNHYNIIEDGNSVNGTTKGNKLFEVDVSPKTTKEKSKNFVDDFCCLSELINIQESSTTKYPVSAPPRSIQRPNISDKENLRKYYTPLSSPSASIK</sequence>
<proteinExistence type="predicted"/>
<name>A0ABR4NYZ4_9SACH</name>